<feature type="region of interest" description="Disordered" evidence="1">
    <location>
        <begin position="21"/>
        <end position="69"/>
    </location>
</feature>
<proteinExistence type="predicted"/>
<name>A0A2H3P2U4_9BACT</name>
<dbReference type="Proteomes" id="UP000221024">
    <property type="component" value="Unassembled WGS sequence"/>
</dbReference>
<reference evidence="3 4" key="1">
    <citation type="submission" date="2017-10" db="EMBL/GenBank/DDBJ databases">
        <title>Draft genome of Longimonas halophila.</title>
        <authorList>
            <person name="Goh K.M."/>
            <person name="Shamsir M.S."/>
            <person name="Lim S.W."/>
        </authorList>
    </citation>
    <scope>NUCLEOTIDE SEQUENCE [LARGE SCALE GENOMIC DNA]</scope>
    <source>
        <strain evidence="3 4">KCTC 42399</strain>
    </source>
</reference>
<gene>
    <name evidence="3" type="ORF">CRI93_12605</name>
</gene>
<dbReference type="EMBL" id="PDEP01000013">
    <property type="protein sequence ID" value="PEN05531.1"/>
    <property type="molecule type" value="Genomic_DNA"/>
</dbReference>
<keyword evidence="4" id="KW-1185">Reference proteome</keyword>
<comment type="caution">
    <text evidence="3">The sequence shown here is derived from an EMBL/GenBank/DDBJ whole genome shotgun (WGS) entry which is preliminary data.</text>
</comment>
<dbReference type="Gene3D" id="3.90.1570.30">
    <property type="match status" value="1"/>
</dbReference>
<organism evidence="3 4">
    <name type="scientific">Longimonas halophila</name>
    <dbReference type="NCBI Taxonomy" id="1469170"/>
    <lineage>
        <taxon>Bacteria</taxon>
        <taxon>Pseudomonadati</taxon>
        <taxon>Rhodothermota</taxon>
        <taxon>Rhodothermia</taxon>
        <taxon>Rhodothermales</taxon>
        <taxon>Salisaetaceae</taxon>
        <taxon>Longimonas</taxon>
    </lineage>
</organism>
<evidence type="ECO:0000313" key="4">
    <source>
        <dbReference type="Proteomes" id="UP000221024"/>
    </source>
</evidence>
<dbReference type="AlphaFoldDB" id="A0A2H3P2U4"/>
<dbReference type="Pfam" id="PF13588">
    <property type="entry name" value="HSDR_N_2"/>
    <property type="match status" value="1"/>
</dbReference>
<sequence>MSSWATPKDLLERLAPTVPTAFGTSVKDAPYPPLSRSRDSSPLQRSDLGRRASHCSSVAGNRERPQTRRLRHHLLSYSRIPSSAESLVARLCLVTHPLRGSAPLKPVLLRTVIAPVSSHCFPPKAKKSLAMEALTLPAINAQMTERDGAVHIHDPVRTKYVRCTPEEWVRQHWVRFLHTSRSVPMGLMAVEQGFTWQGRTHRADLVVHTRRGNPLVLLECKAPSVPLTQDVFDQTSRYNQVLQAPFWIASNGHLHYVCRVDLEAGETTFLDELPAYDELCAKASAA</sequence>
<evidence type="ECO:0000256" key="1">
    <source>
        <dbReference type="SAM" id="MobiDB-lite"/>
    </source>
</evidence>
<dbReference type="OrthoDB" id="9790377at2"/>
<evidence type="ECO:0000313" key="3">
    <source>
        <dbReference type="EMBL" id="PEN05531.1"/>
    </source>
</evidence>
<evidence type="ECO:0000259" key="2">
    <source>
        <dbReference type="Pfam" id="PF13588"/>
    </source>
</evidence>
<accession>A0A2H3P2U4</accession>
<feature type="domain" description="Type I restriction enzyme R protein N-terminal" evidence="2">
    <location>
        <begin position="165"/>
        <end position="274"/>
    </location>
</feature>
<protein>
    <recommendedName>
        <fullName evidence="2">Type I restriction enzyme R protein N-terminal domain-containing protein</fullName>
    </recommendedName>
</protein>
<dbReference type="InterPro" id="IPR029464">
    <property type="entry name" value="HSDR_N"/>
</dbReference>